<organism evidence="2 3">
    <name type="scientific">Sedimentitalea nanhaiensis</name>
    <dbReference type="NCBI Taxonomy" id="999627"/>
    <lineage>
        <taxon>Bacteria</taxon>
        <taxon>Pseudomonadati</taxon>
        <taxon>Pseudomonadota</taxon>
        <taxon>Alphaproteobacteria</taxon>
        <taxon>Rhodobacterales</taxon>
        <taxon>Paracoccaceae</taxon>
        <taxon>Sedimentitalea</taxon>
    </lineage>
</organism>
<dbReference type="Proteomes" id="UP000182466">
    <property type="component" value="Unassembled WGS sequence"/>
</dbReference>
<gene>
    <name evidence="2" type="ORF">SAMN05216236_10710</name>
</gene>
<sequence length="66" mass="6874">MTKKPFDTACNQTAGTQLTGGARSTAEAMRKHAAHLAEPAAKAKSRHPDAVAHAERCEAAACKWGG</sequence>
<dbReference type="STRING" id="999627.SAMN05216236_10710"/>
<feature type="compositionally biased region" description="Polar residues" evidence="1">
    <location>
        <begin position="9"/>
        <end position="19"/>
    </location>
</feature>
<evidence type="ECO:0000313" key="3">
    <source>
        <dbReference type="Proteomes" id="UP000182466"/>
    </source>
</evidence>
<evidence type="ECO:0000256" key="1">
    <source>
        <dbReference type="SAM" id="MobiDB-lite"/>
    </source>
</evidence>
<accession>A0A1I7AK80</accession>
<reference evidence="2 3" key="1">
    <citation type="submission" date="2016-10" db="EMBL/GenBank/DDBJ databases">
        <authorList>
            <person name="de Groot N.N."/>
        </authorList>
    </citation>
    <scope>NUCLEOTIDE SEQUENCE [LARGE SCALE GENOMIC DNA]</scope>
    <source>
        <strain evidence="2 3">CGMCC 1.10959</strain>
    </source>
</reference>
<protein>
    <submittedName>
        <fullName evidence="2">Uncharacterized protein</fullName>
    </submittedName>
</protein>
<evidence type="ECO:0000313" key="2">
    <source>
        <dbReference type="EMBL" id="SFT75280.1"/>
    </source>
</evidence>
<name>A0A1I7AK80_9RHOB</name>
<dbReference type="EMBL" id="FPAW01000007">
    <property type="protein sequence ID" value="SFT75280.1"/>
    <property type="molecule type" value="Genomic_DNA"/>
</dbReference>
<proteinExistence type="predicted"/>
<keyword evidence="3" id="KW-1185">Reference proteome</keyword>
<dbReference type="AlphaFoldDB" id="A0A1I7AK80"/>
<feature type="region of interest" description="Disordered" evidence="1">
    <location>
        <begin position="1"/>
        <end position="22"/>
    </location>
</feature>